<dbReference type="PANTHER" id="PTHR11958">
    <property type="entry name" value="SODIUM/DICARBOXYLATE SYMPORTER-RELATED"/>
    <property type="match status" value="1"/>
</dbReference>
<feature type="transmembrane region" description="Helical" evidence="11">
    <location>
        <begin position="63"/>
        <end position="84"/>
    </location>
</feature>
<dbReference type="GO" id="GO:0005886">
    <property type="term" value="C:plasma membrane"/>
    <property type="evidence" value="ECO:0007669"/>
    <property type="project" value="TreeGrafter"/>
</dbReference>
<dbReference type="OMA" id="TDVFLRM"/>
<evidence type="ECO:0000256" key="9">
    <source>
        <dbReference type="ARBA" id="ARBA00048715"/>
    </source>
</evidence>
<feature type="transmembrane region" description="Helical" evidence="11">
    <location>
        <begin position="105"/>
        <end position="125"/>
    </location>
</feature>
<comment type="catalytic activity">
    <reaction evidence="8">
        <text>K(+)(in) + L-glutamate(out) + 3 Na(+)(out) + H(+)(out) = K(+)(out) + L-glutamate(in) + 3 Na(+)(in) + H(+)(in)</text>
        <dbReference type="Rhea" id="RHEA:70699"/>
        <dbReference type="ChEBI" id="CHEBI:15378"/>
        <dbReference type="ChEBI" id="CHEBI:29101"/>
        <dbReference type="ChEBI" id="CHEBI:29103"/>
        <dbReference type="ChEBI" id="CHEBI:29985"/>
    </reaction>
</comment>
<dbReference type="GeneTree" id="ENSGT00940000159972"/>
<feature type="transmembrane region" description="Helical" evidence="11">
    <location>
        <begin position="321"/>
        <end position="342"/>
    </location>
</feature>
<dbReference type="PRINTS" id="PR00173">
    <property type="entry name" value="EDTRNSPORT"/>
</dbReference>
<dbReference type="Proteomes" id="UP000472265">
    <property type="component" value="Chromosome 11"/>
</dbReference>
<keyword evidence="4 11" id="KW-0769">Symport</keyword>
<reference evidence="13" key="2">
    <citation type="submission" date="2025-08" db="UniProtKB">
        <authorList>
            <consortium name="Ensembl"/>
        </authorList>
    </citation>
    <scope>IDENTIFICATION</scope>
</reference>
<evidence type="ECO:0000256" key="7">
    <source>
        <dbReference type="ARBA" id="ARBA00023180"/>
    </source>
</evidence>
<dbReference type="InterPro" id="IPR050746">
    <property type="entry name" value="DAACS"/>
</dbReference>
<comment type="catalytic activity">
    <reaction evidence="10">
        <text>D-aspartate(out) + K(+)(in) + 3 Na(+)(out) + H(+)(out) = D-aspartate(in) + K(+)(out) + 3 Na(+)(in) + H(+)(in)</text>
        <dbReference type="Rhea" id="RHEA:71379"/>
        <dbReference type="ChEBI" id="CHEBI:15378"/>
        <dbReference type="ChEBI" id="CHEBI:29101"/>
        <dbReference type="ChEBI" id="CHEBI:29103"/>
        <dbReference type="ChEBI" id="CHEBI:29990"/>
    </reaction>
</comment>
<evidence type="ECO:0000256" key="3">
    <source>
        <dbReference type="ARBA" id="ARBA00022692"/>
    </source>
</evidence>
<dbReference type="Pfam" id="PF00375">
    <property type="entry name" value="SDF"/>
    <property type="match status" value="1"/>
</dbReference>
<comment type="subcellular location">
    <subcellularLocation>
        <location evidence="1 11">Membrane</location>
        <topology evidence="1 11">Multi-pass membrane protein</topology>
    </subcellularLocation>
</comment>
<evidence type="ECO:0000256" key="6">
    <source>
        <dbReference type="ARBA" id="ARBA00023136"/>
    </source>
</evidence>
<feature type="transmembrane region" description="Helical" evidence="11">
    <location>
        <begin position="354"/>
        <end position="380"/>
    </location>
</feature>
<evidence type="ECO:0000256" key="12">
    <source>
        <dbReference type="SAM" id="MobiDB-lite"/>
    </source>
</evidence>
<name>A0A671VJ03_SPAAU</name>
<dbReference type="InParanoid" id="A0A671VJ03"/>
<dbReference type="Ensembl" id="ENSSAUT00010027906.1">
    <property type="protein sequence ID" value="ENSSAUP00010026430.1"/>
    <property type="gene ID" value="ENSSAUG00010011483.1"/>
</dbReference>
<dbReference type="Gene3D" id="1.10.3860.10">
    <property type="entry name" value="Sodium:dicarboxylate symporter"/>
    <property type="match status" value="1"/>
</dbReference>
<gene>
    <name evidence="13" type="primary">SLC1A6</name>
    <name evidence="13" type="synonym">slc1a6</name>
</gene>
<feature type="transmembrane region" description="Helical" evidence="11">
    <location>
        <begin position="392"/>
        <end position="413"/>
    </location>
</feature>
<dbReference type="SUPFAM" id="SSF118215">
    <property type="entry name" value="Proton glutamate symport protein"/>
    <property type="match status" value="1"/>
</dbReference>
<comment type="similarity">
    <text evidence="11">Belongs to the dicarboxylate/amino acid:cation symporter (DAACS) (TC 2.A.23) family.</text>
</comment>
<feature type="region of interest" description="Disordered" evidence="12">
    <location>
        <begin position="1"/>
        <end position="35"/>
    </location>
</feature>
<dbReference type="PROSITE" id="PS00713">
    <property type="entry name" value="NA_DICARBOXYL_SYMP_1"/>
    <property type="match status" value="1"/>
</dbReference>
<keyword evidence="14" id="KW-1185">Reference proteome</keyword>
<accession>A0A671VJ03</accession>
<sequence>MNEKPPTSASLFLNEDSDKSPLPERGSLKRRLRRAMERRASSMKERMSSISRDSVKGFLKRNLFVLLTVAAVALGVILGFALRPHNLSLREIKYFAFPGELLMRMLRMLVLPLIVSSLVTGISSLDSKASGKMGLRAVVYYMVTTLIAVFIGIVTVMIIQPGKGSRDSPLDKSGNIEPVQTADAFLDLIRNMFPPNLVEACFKQVRLSFPIKNMKWKKKLKSSPFPLTGAECLCFDNILHFASSSSAVIYVTVHILLSSTYFLPQETVEETVPVSGSSAGVNALGLVVFSMCFGLVIGNMKQKGQALRDFFDCLNEAIMRLVSIIIWYAPVGILFLIAGKIVEMKNLAEVGGQLGMYTVSVIVGLLIHGLFVLPLLYFLVTRKNPYSFIGGILQALITALGTSSSSATLPITFRCLEENNRVDKRVTRFVLPVGATINMDGTALYEAVAAIFIAQVNDMDLNFGQILTISITATAASIGAAGIPQAGLVTMVIVLTSVGLPTEDITLIIAVDWFLDRLRTTTNVLGDSLGAGIVEHLSRRELQSQDAEVRNSVIEENEKPYQLICQENDTLNHRNSETTM</sequence>
<evidence type="ECO:0000313" key="14">
    <source>
        <dbReference type="Proteomes" id="UP000472265"/>
    </source>
</evidence>
<dbReference type="GO" id="GO:0015501">
    <property type="term" value="F:glutamate:sodium symporter activity"/>
    <property type="evidence" value="ECO:0007669"/>
    <property type="project" value="TreeGrafter"/>
</dbReference>
<proteinExistence type="inferred from homology"/>
<evidence type="ECO:0000256" key="10">
    <source>
        <dbReference type="ARBA" id="ARBA00049118"/>
    </source>
</evidence>
<dbReference type="GO" id="GO:0005313">
    <property type="term" value="F:L-glutamate transmembrane transporter activity"/>
    <property type="evidence" value="ECO:0007669"/>
    <property type="project" value="TreeGrafter"/>
</dbReference>
<keyword evidence="2 11" id="KW-0813">Transport</keyword>
<feature type="transmembrane region" description="Helical" evidence="11">
    <location>
        <begin position="137"/>
        <end position="159"/>
    </location>
</feature>
<evidence type="ECO:0000256" key="11">
    <source>
        <dbReference type="RuleBase" id="RU361216"/>
    </source>
</evidence>
<feature type="compositionally biased region" description="Polar residues" evidence="12">
    <location>
        <begin position="1"/>
        <end position="11"/>
    </location>
</feature>
<dbReference type="AlphaFoldDB" id="A0A671VJ03"/>
<keyword evidence="7" id="KW-0325">Glycoprotein</keyword>
<dbReference type="PANTHER" id="PTHR11958:SF67">
    <property type="entry name" value="EXCITATORY AMINO ACID TRANSPORTER 4"/>
    <property type="match status" value="1"/>
</dbReference>
<dbReference type="InterPro" id="IPR036458">
    <property type="entry name" value="Na:dicarbo_symporter_sf"/>
</dbReference>
<evidence type="ECO:0000256" key="5">
    <source>
        <dbReference type="ARBA" id="ARBA00022989"/>
    </source>
</evidence>
<dbReference type="InterPro" id="IPR001991">
    <property type="entry name" value="Na-dicarboxylate_symporter"/>
</dbReference>
<evidence type="ECO:0000256" key="8">
    <source>
        <dbReference type="ARBA" id="ARBA00047601"/>
    </source>
</evidence>
<keyword evidence="5 11" id="KW-1133">Transmembrane helix</keyword>
<evidence type="ECO:0000256" key="4">
    <source>
        <dbReference type="ARBA" id="ARBA00022847"/>
    </source>
</evidence>
<evidence type="ECO:0000256" key="2">
    <source>
        <dbReference type="ARBA" id="ARBA00022448"/>
    </source>
</evidence>
<dbReference type="FunFam" id="1.10.3860.10:FF:000002">
    <property type="entry name" value="Amino acid transporter"/>
    <property type="match status" value="1"/>
</dbReference>
<feature type="transmembrane region" description="Helical" evidence="11">
    <location>
        <begin position="283"/>
        <end position="300"/>
    </location>
</feature>
<comment type="catalytic activity">
    <reaction evidence="9">
        <text>K(+)(in) + L-aspartate(out) + 3 Na(+)(out) + H(+)(out) = K(+)(out) + L-aspartate(in) + 3 Na(+)(in) + H(+)(in)</text>
        <dbReference type="Rhea" id="RHEA:70851"/>
        <dbReference type="ChEBI" id="CHEBI:15378"/>
        <dbReference type="ChEBI" id="CHEBI:29101"/>
        <dbReference type="ChEBI" id="CHEBI:29103"/>
        <dbReference type="ChEBI" id="CHEBI:29991"/>
    </reaction>
</comment>
<organism evidence="13 14">
    <name type="scientific">Sparus aurata</name>
    <name type="common">Gilthead sea bream</name>
    <dbReference type="NCBI Taxonomy" id="8175"/>
    <lineage>
        <taxon>Eukaryota</taxon>
        <taxon>Metazoa</taxon>
        <taxon>Chordata</taxon>
        <taxon>Craniata</taxon>
        <taxon>Vertebrata</taxon>
        <taxon>Euteleostomi</taxon>
        <taxon>Actinopterygii</taxon>
        <taxon>Neopterygii</taxon>
        <taxon>Teleostei</taxon>
        <taxon>Neoteleostei</taxon>
        <taxon>Acanthomorphata</taxon>
        <taxon>Eupercaria</taxon>
        <taxon>Spariformes</taxon>
        <taxon>Sparidae</taxon>
        <taxon>Sparus</taxon>
    </lineage>
</organism>
<keyword evidence="3 11" id="KW-0812">Transmembrane</keyword>
<evidence type="ECO:0000256" key="1">
    <source>
        <dbReference type="ARBA" id="ARBA00004141"/>
    </source>
</evidence>
<dbReference type="GO" id="GO:0015175">
    <property type="term" value="F:neutral L-amino acid transmembrane transporter activity"/>
    <property type="evidence" value="ECO:0007669"/>
    <property type="project" value="TreeGrafter"/>
</dbReference>
<protein>
    <recommendedName>
        <fullName evidence="11">Amino acid transporter</fullName>
    </recommendedName>
</protein>
<reference evidence="13" key="3">
    <citation type="submission" date="2025-09" db="UniProtKB">
        <authorList>
            <consortium name="Ensembl"/>
        </authorList>
    </citation>
    <scope>IDENTIFICATION</scope>
</reference>
<evidence type="ECO:0000313" key="13">
    <source>
        <dbReference type="Ensembl" id="ENSSAUP00010026430.1"/>
    </source>
</evidence>
<dbReference type="PROSITE" id="PS00714">
    <property type="entry name" value="NA_DICARBOXYL_SYMP_2"/>
    <property type="match status" value="1"/>
</dbReference>
<feature type="transmembrane region" description="Helical" evidence="11">
    <location>
        <begin position="247"/>
        <end position="263"/>
    </location>
</feature>
<keyword evidence="6 11" id="KW-0472">Membrane</keyword>
<reference evidence="13" key="1">
    <citation type="submission" date="2021-04" db="EMBL/GenBank/DDBJ databases">
        <authorList>
            <consortium name="Wellcome Sanger Institute Data Sharing"/>
        </authorList>
    </citation>
    <scope>NUCLEOTIDE SEQUENCE [LARGE SCALE GENOMIC DNA]</scope>
</reference>
<dbReference type="InterPro" id="IPR018107">
    <property type="entry name" value="Na-dicarboxylate_symporter_CS"/>
</dbReference>